<organism evidence="3 4">
    <name type="scientific">Mycolicibacterium phlei DSM 43239 = CCUG 21000</name>
    <dbReference type="NCBI Taxonomy" id="1226750"/>
    <lineage>
        <taxon>Bacteria</taxon>
        <taxon>Bacillati</taxon>
        <taxon>Actinomycetota</taxon>
        <taxon>Actinomycetes</taxon>
        <taxon>Mycobacteriales</taxon>
        <taxon>Mycobacteriaceae</taxon>
        <taxon>Mycolicibacterium</taxon>
    </lineage>
</organism>
<reference evidence="3 4" key="1">
    <citation type="submission" date="2012-10" db="EMBL/GenBank/DDBJ databases">
        <title>The draft sequence of the Mycobacterium pheli genome.</title>
        <authorList>
            <person name="Pettersson B.M.F."/>
            <person name="Das S."/>
            <person name="Dasgupta S."/>
            <person name="Bhattacharya A."/>
            <person name="Kirsebom L.A."/>
        </authorList>
    </citation>
    <scope>NUCLEOTIDE SEQUENCE [LARGE SCALE GENOMIC DNA]</scope>
    <source>
        <strain evidence="3 4">CCUG 21000</strain>
    </source>
</reference>
<dbReference type="AlphaFoldDB" id="A0A5N5UWX9"/>
<accession>A0A5N5UWX9</accession>
<keyword evidence="4" id="KW-1185">Reference proteome</keyword>
<evidence type="ECO:0000313" key="3">
    <source>
        <dbReference type="EMBL" id="KAB7752670.1"/>
    </source>
</evidence>
<feature type="region of interest" description="Disordered" evidence="1">
    <location>
        <begin position="278"/>
        <end position="301"/>
    </location>
</feature>
<dbReference type="Proteomes" id="UP000325690">
    <property type="component" value="Unassembled WGS sequence"/>
</dbReference>
<feature type="compositionally biased region" description="Low complexity" evidence="1">
    <location>
        <begin position="413"/>
        <end position="425"/>
    </location>
</feature>
<evidence type="ECO:0000259" key="2">
    <source>
        <dbReference type="Pfam" id="PF23717"/>
    </source>
</evidence>
<feature type="region of interest" description="Disordered" evidence="1">
    <location>
        <begin position="376"/>
        <end position="425"/>
    </location>
</feature>
<feature type="domain" description="DUF7159" evidence="2">
    <location>
        <begin position="4"/>
        <end position="216"/>
    </location>
</feature>
<gene>
    <name evidence="3" type="ORF">MPHL21000_22000</name>
</gene>
<name>A0A5N5UWX9_MYCPH</name>
<dbReference type="EMBL" id="ANBP01000044">
    <property type="protein sequence ID" value="KAB7752670.1"/>
    <property type="molecule type" value="Genomic_DNA"/>
</dbReference>
<feature type="compositionally biased region" description="Pro residues" evidence="1">
    <location>
        <begin position="384"/>
        <end position="412"/>
    </location>
</feature>
<sequence>MNVETVLGLSVTSAGVAWVLLKGSGADAVTLDHDHYSIDAGDAPDISRYEATVRGARGIAEASGHRIRAVGVTFTADCEDTATLLLDALSGQGFDRIAAVPLATATETWAHTYGRTLGFERCALCVVEPAAATVVSVLYNFVRTANTQMRDSAGGIARWLTSVFAVNRSQPETLYLLGSRHDLDVIAGPLEEALPIPVVSSDEAQLSLARGAALSVDAVLAARAQPKPDAQKGQRTGRIPTVRPLVTRFGPHARTAAGIAIGLAGLLAVGATLVGESATPGETSPPPATAATTPSMSIHSVPSVPAAPMTVQHAAAAPLPAPPPRVVEQTLIEEVTAEQYLGEQVMAEQSVPVEETLPVIAQEAVQPLANTPEPQVIPVALPGEPTPEALPPAAPVAPEVLPPPPPPPPPDPLQAALSPLFSGLP</sequence>
<evidence type="ECO:0000256" key="1">
    <source>
        <dbReference type="SAM" id="MobiDB-lite"/>
    </source>
</evidence>
<proteinExistence type="predicted"/>
<dbReference type="InterPro" id="IPR055583">
    <property type="entry name" value="DUF7159"/>
</dbReference>
<dbReference type="Pfam" id="PF23717">
    <property type="entry name" value="DUF7159"/>
    <property type="match status" value="1"/>
</dbReference>
<comment type="caution">
    <text evidence="3">The sequence shown here is derived from an EMBL/GenBank/DDBJ whole genome shotgun (WGS) entry which is preliminary data.</text>
</comment>
<protein>
    <recommendedName>
        <fullName evidence="2">DUF7159 domain-containing protein</fullName>
    </recommendedName>
</protein>
<evidence type="ECO:0000313" key="4">
    <source>
        <dbReference type="Proteomes" id="UP000325690"/>
    </source>
</evidence>